<protein>
    <recommendedName>
        <fullName evidence="3">DUF2732 domain-containing protein</fullName>
    </recommendedName>
</protein>
<dbReference type="Pfam" id="PF10809">
    <property type="entry name" value="DUF2732"/>
    <property type="match status" value="1"/>
</dbReference>
<dbReference type="RefSeq" id="WP_105593082.1">
    <property type="nucleotide sequence ID" value="NZ_PDET01000007.1"/>
</dbReference>
<dbReference type="InterPro" id="IPR020126">
    <property type="entry name" value="DUF2732"/>
</dbReference>
<reference evidence="1 2" key="1">
    <citation type="submission" date="2017-10" db="EMBL/GenBank/DDBJ databases">
        <title>Draft genome of two endophytic bacteria isolated from 'guarana' Paullinia cupana (Mart.) Ducke.</title>
        <authorList>
            <person name="Siqueira K.A."/>
            <person name="Liotti R.G."/>
            <person name="Mendes T.A."/>
            <person name="Soares M.A."/>
        </authorList>
    </citation>
    <scope>NUCLEOTIDE SEQUENCE [LARGE SCALE GENOMIC DNA]</scope>
    <source>
        <strain evidence="1 2">342</strain>
    </source>
</reference>
<sequence length="77" mass="8734">MRNEQVKEIKIGEDDAGLLALLNETRMDERRNRAKAMAARLDSLAARIQSRQLSFAEAAELLRSEAENINNQAQELH</sequence>
<comment type="caution">
    <text evidence="1">The sequence shown here is derived from an EMBL/GenBank/DDBJ whole genome shotgun (WGS) entry which is preliminary data.</text>
</comment>
<keyword evidence="2" id="KW-1185">Reference proteome</keyword>
<organism evidence="1 2">
    <name type="scientific">Pantoea coffeiphila</name>
    <dbReference type="NCBI Taxonomy" id="1465635"/>
    <lineage>
        <taxon>Bacteria</taxon>
        <taxon>Pseudomonadati</taxon>
        <taxon>Pseudomonadota</taxon>
        <taxon>Gammaproteobacteria</taxon>
        <taxon>Enterobacterales</taxon>
        <taxon>Erwiniaceae</taxon>
        <taxon>Pantoea</taxon>
    </lineage>
</organism>
<evidence type="ECO:0000313" key="2">
    <source>
        <dbReference type="Proteomes" id="UP000239181"/>
    </source>
</evidence>
<dbReference type="Proteomes" id="UP000239181">
    <property type="component" value="Unassembled WGS sequence"/>
</dbReference>
<dbReference type="AlphaFoldDB" id="A0A2S9IC49"/>
<gene>
    <name evidence="1" type="ORF">CQW29_12685</name>
</gene>
<dbReference type="EMBL" id="PDET01000007">
    <property type="protein sequence ID" value="PRD15304.1"/>
    <property type="molecule type" value="Genomic_DNA"/>
</dbReference>
<proteinExistence type="predicted"/>
<name>A0A2S9IC49_9GAMM</name>
<accession>A0A2S9IC49</accession>
<evidence type="ECO:0008006" key="3">
    <source>
        <dbReference type="Google" id="ProtNLM"/>
    </source>
</evidence>
<dbReference type="OrthoDB" id="6546490at2"/>
<evidence type="ECO:0000313" key="1">
    <source>
        <dbReference type="EMBL" id="PRD15304.1"/>
    </source>
</evidence>